<dbReference type="GO" id="GO:0022857">
    <property type="term" value="F:transmembrane transporter activity"/>
    <property type="evidence" value="ECO:0007669"/>
    <property type="project" value="InterPro"/>
</dbReference>
<dbReference type="PROSITE" id="PS50850">
    <property type="entry name" value="MFS"/>
    <property type="match status" value="1"/>
</dbReference>
<dbReference type="InterPro" id="IPR011701">
    <property type="entry name" value="MFS"/>
</dbReference>
<dbReference type="OrthoDB" id="2585655at2759"/>
<dbReference type="AlphaFoldDB" id="A0A1L7XST9"/>
<feature type="transmembrane region" description="Helical" evidence="5">
    <location>
        <begin position="375"/>
        <end position="401"/>
    </location>
</feature>
<dbReference type="PANTHER" id="PTHR23502:SF160">
    <property type="entry name" value="MAJOR FACILITATOR SUPERFAMILY (MFS) PROFILE DOMAIN-CONTAINING PROTEIN-RELATED"/>
    <property type="match status" value="1"/>
</dbReference>
<gene>
    <name evidence="7" type="ORF">PAC_17999</name>
</gene>
<reference evidence="7 8" key="1">
    <citation type="submission" date="2016-03" db="EMBL/GenBank/DDBJ databases">
        <authorList>
            <person name="Ploux O."/>
        </authorList>
    </citation>
    <scope>NUCLEOTIDE SEQUENCE [LARGE SCALE GENOMIC DNA]</scope>
    <source>
        <strain evidence="7 8">UAMH 11012</strain>
    </source>
</reference>
<dbReference type="InterPro" id="IPR036259">
    <property type="entry name" value="MFS_trans_sf"/>
</dbReference>
<evidence type="ECO:0000256" key="4">
    <source>
        <dbReference type="ARBA" id="ARBA00023136"/>
    </source>
</evidence>
<evidence type="ECO:0000256" key="2">
    <source>
        <dbReference type="ARBA" id="ARBA00022692"/>
    </source>
</evidence>
<evidence type="ECO:0000256" key="1">
    <source>
        <dbReference type="ARBA" id="ARBA00004141"/>
    </source>
</evidence>
<sequence>MHSKSLTRQCTVGDPKFWPSLIKYAVLLNLSLFVFLGNMYSSGIATGFPELAMDFRVSFGKLTDLIAWSVLALGVSSIFWMPIALCIGKRPVTIASLIVFLAGSLWSQYATSFDSLLGSRVLASLGAGAVETLGPSMVAGEYLFLERKYATAMAFLQMFLAGGSQIGPLIAGYLIEARGWHWFFKLTSILIGINLFSVIFFLLETTYRRNVADGQIGSEQSPGFVSDKAEDVEIIETVTRTNDPSGAELNTPYAGSYWTDLIQFHDRGLEQQGIRAVFRRAIEPLQFFAVPQVVYAGASFGTVIGGIVVISSLSPALLSPPPYLFTSALSVHLEGTRGSGEHQPEHRMPALVLPFLICPPGLILYAYTIAAKRSYAIAGVGFAMQSAGLVLVPSVLLAYAVDTYPRRSGEALVLINAIKNSVAFALTKSTGKWFYNEGLKKMFVEMAAVQWAILFLALPLYFASPWLRKKTLRFL</sequence>
<dbReference type="Pfam" id="PF07690">
    <property type="entry name" value="MFS_1"/>
    <property type="match status" value="1"/>
</dbReference>
<feature type="transmembrane region" description="Helical" evidence="5">
    <location>
        <begin position="21"/>
        <end position="45"/>
    </location>
</feature>
<dbReference type="EMBL" id="FJOG01000051">
    <property type="protein sequence ID" value="CZR68100.1"/>
    <property type="molecule type" value="Genomic_DNA"/>
</dbReference>
<proteinExistence type="predicted"/>
<dbReference type="Proteomes" id="UP000184330">
    <property type="component" value="Unassembled WGS sequence"/>
</dbReference>
<comment type="subcellular location">
    <subcellularLocation>
        <location evidence="1">Membrane</location>
        <topology evidence="1">Multi-pass membrane protein</topology>
    </subcellularLocation>
</comment>
<keyword evidence="4 5" id="KW-0472">Membrane</keyword>
<accession>A0A1L7XST9</accession>
<feature type="transmembrane region" description="Helical" evidence="5">
    <location>
        <begin position="442"/>
        <end position="463"/>
    </location>
</feature>
<feature type="transmembrane region" description="Helical" evidence="5">
    <location>
        <begin position="152"/>
        <end position="175"/>
    </location>
</feature>
<evidence type="ECO:0000313" key="7">
    <source>
        <dbReference type="EMBL" id="CZR68100.1"/>
    </source>
</evidence>
<feature type="transmembrane region" description="Helical" evidence="5">
    <location>
        <begin position="348"/>
        <end position="368"/>
    </location>
</feature>
<evidence type="ECO:0000256" key="5">
    <source>
        <dbReference type="SAM" id="Phobius"/>
    </source>
</evidence>
<evidence type="ECO:0000313" key="8">
    <source>
        <dbReference type="Proteomes" id="UP000184330"/>
    </source>
</evidence>
<keyword evidence="2 5" id="KW-0812">Transmembrane</keyword>
<dbReference type="PANTHER" id="PTHR23502">
    <property type="entry name" value="MAJOR FACILITATOR SUPERFAMILY"/>
    <property type="match status" value="1"/>
</dbReference>
<feature type="transmembrane region" description="Helical" evidence="5">
    <location>
        <begin position="121"/>
        <end position="145"/>
    </location>
</feature>
<dbReference type="Gene3D" id="1.20.1720.10">
    <property type="entry name" value="Multidrug resistance protein D"/>
    <property type="match status" value="1"/>
</dbReference>
<name>A0A1L7XST9_9HELO</name>
<feature type="transmembrane region" description="Helical" evidence="5">
    <location>
        <begin position="92"/>
        <end position="109"/>
    </location>
</feature>
<feature type="transmembrane region" description="Helical" evidence="5">
    <location>
        <begin position="181"/>
        <end position="203"/>
    </location>
</feature>
<feature type="domain" description="Major facilitator superfamily (MFS) profile" evidence="6">
    <location>
        <begin position="26"/>
        <end position="475"/>
    </location>
</feature>
<feature type="transmembrane region" description="Helical" evidence="5">
    <location>
        <begin position="65"/>
        <end position="85"/>
    </location>
</feature>
<dbReference type="STRING" id="576137.A0A1L7XST9"/>
<keyword evidence="3 5" id="KW-1133">Transmembrane helix</keyword>
<evidence type="ECO:0000259" key="6">
    <source>
        <dbReference type="PROSITE" id="PS50850"/>
    </source>
</evidence>
<feature type="transmembrane region" description="Helical" evidence="5">
    <location>
        <begin position="293"/>
        <end position="318"/>
    </location>
</feature>
<keyword evidence="8" id="KW-1185">Reference proteome</keyword>
<organism evidence="7 8">
    <name type="scientific">Phialocephala subalpina</name>
    <dbReference type="NCBI Taxonomy" id="576137"/>
    <lineage>
        <taxon>Eukaryota</taxon>
        <taxon>Fungi</taxon>
        <taxon>Dikarya</taxon>
        <taxon>Ascomycota</taxon>
        <taxon>Pezizomycotina</taxon>
        <taxon>Leotiomycetes</taxon>
        <taxon>Helotiales</taxon>
        <taxon>Mollisiaceae</taxon>
        <taxon>Phialocephala</taxon>
        <taxon>Phialocephala fortinii species complex</taxon>
    </lineage>
</organism>
<dbReference type="GO" id="GO:0005886">
    <property type="term" value="C:plasma membrane"/>
    <property type="evidence" value="ECO:0007669"/>
    <property type="project" value="TreeGrafter"/>
</dbReference>
<protein>
    <submittedName>
        <fullName evidence="7">Related to MFS transporter</fullName>
    </submittedName>
</protein>
<dbReference type="InterPro" id="IPR020846">
    <property type="entry name" value="MFS_dom"/>
</dbReference>
<dbReference type="SUPFAM" id="SSF103473">
    <property type="entry name" value="MFS general substrate transporter"/>
    <property type="match status" value="1"/>
</dbReference>
<evidence type="ECO:0000256" key="3">
    <source>
        <dbReference type="ARBA" id="ARBA00022989"/>
    </source>
</evidence>